<feature type="region of interest" description="Disordered" evidence="3">
    <location>
        <begin position="377"/>
        <end position="407"/>
    </location>
</feature>
<evidence type="ECO:0000256" key="1">
    <source>
        <dbReference type="ARBA" id="ARBA00022679"/>
    </source>
</evidence>
<dbReference type="PRINTS" id="PR00869">
    <property type="entry name" value="DNAPOLX"/>
</dbReference>
<dbReference type="InterPro" id="IPR037160">
    <property type="entry name" value="DNA_Pol_thumb_sf"/>
</dbReference>
<comment type="caution">
    <text evidence="5">The sequence shown here is derived from an EMBL/GenBank/DDBJ whole genome shotgun (WGS) entry which is preliminary data.</text>
</comment>
<gene>
    <name evidence="5" type="ORF">HXX76_002783</name>
</gene>
<name>A0A835TR60_CHLIN</name>
<dbReference type="GO" id="GO:0006303">
    <property type="term" value="P:double-strand break repair via nonhomologous end joining"/>
    <property type="evidence" value="ECO:0007669"/>
    <property type="project" value="TreeGrafter"/>
</dbReference>
<dbReference type="Pfam" id="PF14791">
    <property type="entry name" value="DNA_pol_B_thumb"/>
    <property type="match status" value="1"/>
</dbReference>
<dbReference type="Proteomes" id="UP000650467">
    <property type="component" value="Unassembled WGS sequence"/>
</dbReference>
<dbReference type="GO" id="GO:0005634">
    <property type="term" value="C:nucleus"/>
    <property type="evidence" value="ECO:0007669"/>
    <property type="project" value="TreeGrafter"/>
</dbReference>
<accession>A0A835TR60</accession>
<keyword evidence="1" id="KW-0808">Transferase</keyword>
<organism evidence="5 6">
    <name type="scientific">Chlamydomonas incerta</name>
    <dbReference type="NCBI Taxonomy" id="51695"/>
    <lineage>
        <taxon>Eukaryota</taxon>
        <taxon>Viridiplantae</taxon>
        <taxon>Chlorophyta</taxon>
        <taxon>core chlorophytes</taxon>
        <taxon>Chlorophyceae</taxon>
        <taxon>CS clade</taxon>
        <taxon>Chlamydomonadales</taxon>
        <taxon>Chlamydomonadaceae</taxon>
        <taxon>Chlamydomonas</taxon>
    </lineage>
</organism>
<keyword evidence="2" id="KW-0548">Nucleotidyltransferase</keyword>
<evidence type="ECO:0000256" key="3">
    <source>
        <dbReference type="SAM" id="MobiDB-lite"/>
    </source>
</evidence>
<dbReference type="InterPro" id="IPR027421">
    <property type="entry name" value="DNA_pol_lamdba_lyase_dom_sf"/>
</dbReference>
<dbReference type="SUPFAM" id="SSF81301">
    <property type="entry name" value="Nucleotidyltransferase"/>
    <property type="match status" value="1"/>
</dbReference>
<dbReference type="GO" id="GO:0003677">
    <property type="term" value="F:DNA binding"/>
    <property type="evidence" value="ECO:0007669"/>
    <property type="project" value="InterPro"/>
</dbReference>
<evidence type="ECO:0000313" key="6">
    <source>
        <dbReference type="Proteomes" id="UP000650467"/>
    </source>
</evidence>
<dbReference type="Gene3D" id="3.30.210.10">
    <property type="entry name" value="DNA polymerase, thumb domain"/>
    <property type="match status" value="1"/>
</dbReference>
<dbReference type="EMBL" id="JAEHOC010000004">
    <property type="protein sequence ID" value="KAG2442700.1"/>
    <property type="molecule type" value="Genomic_DNA"/>
</dbReference>
<evidence type="ECO:0000259" key="4">
    <source>
        <dbReference type="Pfam" id="PF14791"/>
    </source>
</evidence>
<sequence length="846" mass="84144">MRRGDDASGLGEPSAKRSKPSVFASHTGGLDADRPSASVAVKGVAKSATAGVSLAQNVAQKSGGAFIVVAATSAEQYLQQQQRAAPTGAGANAKPAGPSGPAAAQSQRPVTHLVLGGAALASEAAVAAARRRLGPALAAWGAGCLLLDEAWLTQLISSRQLPPTAGFVLRQLQPTTGAAAAAAAAAATAAGPSRAGAGAAPADMLPATTVPTTVASSAAAATAEVAAAPPAPALAAPGAGPPAPRSEGRFERWLGWWSPELDGMDEIGVIMQACFNDARCAAVGNAHIAAGLRELKAFERAVRAQDDEVGVRALAYARAAASVQACAFRIPPDLSEDRIARLLPFVDAACAAAIHQLAASGAAAAAAACGLPPPATPGTPYTPLSPPDVSELGRERGAGQRQAGSAPAAPAAGAAAAAAAVATPPRGTPGAAAPPSSAIAAAAAAAAAAEISAAAAAAAAAMAGATCGRLECFRRDQPVASSRGGLRPHTAGAATRRALTKLPGVGPSLAKLWYDAGIRSLAEAARRLELGGGGLPGGRPPASLQFALRHWADLTADVTAAEAEEMVAAVHAALVAAASPRHLRKAAAAAEARAAGASSASGAAASAAGAAGAAAAAGATPQAAAGATPQAAAAAAAAAGAVRTLAPGLSVGPTGWQVHCVGGGRRGRPSHDLDLMVCHPALASAEEMSQLFEAALEHLVASGRMLPRGGNMTQVQLRAMAGARARVQAALMRSRLADEEVGSSRSIADGLDHVFGVFRTAAGALKRLDLIFVLRPWLPHALVGWSGSTQFLRFLGQWASSRGLHRSNHALYDRRTLQPVAGIQDEVDLFRAMGLPYRAPEDRQCP</sequence>
<protein>
    <recommendedName>
        <fullName evidence="4">DNA polymerase beta thumb domain-containing protein</fullName>
    </recommendedName>
</protein>
<dbReference type="Gene3D" id="1.10.150.110">
    <property type="entry name" value="DNA polymerase beta, N-terminal domain-like"/>
    <property type="match status" value="1"/>
</dbReference>
<feature type="region of interest" description="Disordered" evidence="3">
    <location>
        <begin position="1"/>
        <end position="41"/>
    </location>
</feature>
<evidence type="ECO:0000313" key="5">
    <source>
        <dbReference type="EMBL" id="KAG2442700.1"/>
    </source>
</evidence>
<dbReference type="OrthoDB" id="205514at2759"/>
<dbReference type="Gene3D" id="3.30.460.10">
    <property type="entry name" value="Beta Polymerase, domain 2"/>
    <property type="match status" value="1"/>
</dbReference>
<keyword evidence="6" id="KW-1185">Reference proteome</keyword>
<feature type="region of interest" description="Disordered" evidence="3">
    <location>
        <begin position="81"/>
        <end position="106"/>
    </location>
</feature>
<proteinExistence type="predicted"/>
<evidence type="ECO:0000256" key="2">
    <source>
        <dbReference type="ARBA" id="ARBA00022695"/>
    </source>
</evidence>
<dbReference type="InterPro" id="IPR022312">
    <property type="entry name" value="DNA_pol_X"/>
</dbReference>
<feature type="compositionally biased region" description="Low complexity" evidence="3">
    <location>
        <begin position="84"/>
        <end position="104"/>
    </location>
</feature>
<dbReference type="InterPro" id="IPR043519">
    <property type="entry name" value="NT_sf"/>
</dbReference>
<dbReference type="PANTHER" id="PTHR11276">
    <property type="entry name" value="DNA POLYMERASE TYPE-X FAMILY MEMBER"/>
    <property type="match status" value="1"/>
</dbReference>
<dbReference type="GO" id="GO:0003887">
    <property type="term" value="F:DNA-directed DNA polymerase activity"/>
    <property type="evidence" value="ECO:0007669"/>
    <property type="project" value="InterPro"/>
</dbReference>
<dbReference type="PANTHER" id="PTHR11276:SF28">
    <property type="entry name" value="DNA POLYMERASE LAMBDA"/>
    <property type="match status" value="1"/>
</dbReference>
<feature type="domain" description="DNA polymerase beta thumb" evidence="4">
    <location>
        <begin position="781"/>
        <end position="844"/>
    </location>
</feature>
<dbReference type="InterPro" id="IPR029398">
    <property type="entry name" value="PolB_thumb"/>
</dbReference>
<dbReference type="AlphaFoldDB" id="A0A835TR60"/>
<reference evidence="5" key="1">
    <citation type="journal article" date="2020" name="bioRxiv">
        <title>Comparative genomics of Chlamydomonas.</title>
        <authorList>
            <person name="Craig R.J."/>
            <person name="Hasan A.R."/>
            <person name="Ness R.W."/>
            <person name="Keightley P.D."/>
        </authorList>
    </citation>
    <scope>NUCLEOTIDE SEQUENCE</scope>
    <source>
        <strain evidence="5">SAG 7.73</strain>
    </source>
</reference>